<gene>
    <name evidence="4" type="ORF">AVDCRST_MAG92-347</name>
</gene>
<proteinExistence type="predicted"/>
<dbReference type="PANTHER" id="PTHR43877">
    <property type="entry name" value="AMINOALKYLPHOSPHONATE N-ACETYLTRANSFERASE-RELATED-RELATED"/>
    <property type="match status" value="1"/>
</dbReference>
<dbReference type="InterPro" id="IPR050832">
    <property type="entry name" value="Bact_Acetyltransf"/>
</dbReference>
<dbReference type="PROSITE" id="PS51186">
    <property type="entry name" value="GNAT"/>
    <property type="match status" value="1"/>
</dbReference>
<protein>
    <recommendedName>
        <fullName evidence="3">N-acetyltransferase domain-containing protein</fullName>
    </recommendedName>
</protein>
<dbReference type="Gene3D" id="3.40.630.30">
    <property type="match status" value="1"/>
</dbReference>
<evidence type="ECO:0000259" key="3">
    <source>
        <dbReference type="PROSITE" id="PS51186"/>
    </source>
</evidence>
<keyword evidence="1" id="KW-0808">Transferase</keyword>
<evidence type="ECO:0000313" key="4">
    <source>
        <dbReference type="EMBL" id="CAA9216326.1"/>
    </source>
</evidence>
<dbReference type="SUPFAM" id="SSF55729">
    <property type="entry name" value="Acyl-CoA N-acyltransferases (Nat)"/>
    <property type="match status" value="1"/>
</dbReference>
<dbReference type="AlphaFoldDB" id="A0A6J4H8U5"/>
<sequence length="344" mass="39644">MTTLKKSPSKSGVNFRKSTFVESHFTPQRRLHEEASTATFFAEIVDLVKLNEPTGQLDEDTLVCDLQHFFEYPNVDKRNLHLWRDINGKLVGFGQLFISEENEQIEGYLYFDVHPTQQGVLEAEILQWSEERLREVGKRSPLIKLRTRCRENRSLRQVLLEKQYFTTERRFLTMACSLNQPFSSSKLPTDFTLQQLSSEGDIKAWVEMFNGSFIDHWDHHELSIATVSSWLKNPHYKPELNWVAVAPDGTFAAFCVGYINQEENTRTGRKDGWIKLLGTRRGFRKLGLGRSILLTCMKQLQAANIEQVKLGVDAQSLTSATRLYQGVGFEAVNTWLSYIKEVQL</sequence>
<dbReference type="GO" id="GO:0016747">
    <property type="term" value="F:acyltransferase activity, transferring groups other than amino-acyl groups"/>
    <property type="evidence" value="ECO:0007669"/>
    <property type="project" value="InterPro"/>
</dbReference>
<feature type="domain" description="N-acetyltransferase" evidence="3">
    <location>
        <begin position="191"/>
        <end position="344"/>
    </location>
</feature>
<dbReference type="EMBL" id="CADCTM010000048">
    <property type="protein sequence ID" value="CAA9216326.1"/>
    <property type="molecule type" value="Genomic_DNA"/>
</dbReference>
<evidence type="ECO:0000256" key="1">
    <source>
        <dbReference type="ARBA" id="ARBA00022679"/>
    </source>
</evidence>
<evidence type="ECO:0000256" key="2">
    <source>
        <dbReference type="ARBA" id="ARBA00023315"/>
    </source>
</evidence>
<organism evidence="4">
    <name type="scientific">uncultured Coleofasciculus sp</name>
    <dbReference type="NCBI Taxonomy" id="1267456"/>
    <lineage>
        <taxon>Bacteria</taxon>
        <taxon>Bacillati</taxon>
        <taxon>Cyanobacteriota</taxon>
        <taxon>Cyanophyceae</taxon>
        <taxon>Coleofasciculales</taxon>
        <taxon>Coleofasciculaceae</taxon>
        <taxon>Coleofasciculus</taxon>
        <taxon>environmental samples</taxon>
    </lineage>
</organism>
<keyword evidence="2" id="KW-0012">Acyltransferase</keyword>
<accession>A0A6J4H8U5</accession>
<reference evidence="4" key="1">
    <citation type="submission" date="2020-02" db="EMBL/GenBank/DDBJ databases">
        <authorList>
            <person name="Meier V. D."/>
        </authorList>
    </citation>
    <scope>NUCLEOTIDE SEQUENCE</scope>
    <source>
        <strain evidence="4">AVDCRST_MAG92</strain>
    </source>
</reference>
<name>A0A6J4H8U5_9CYAN</name>
<dbReference type="Pfam" id="PF00583">
    <property type="entry name" value="Acetyltransf_1"/>
    <property type="match status" value="1"/>
</dbReference>
<dbReference type="InterPro" id="IPR016181">
    <property type="entry name" value="Acyl_CoA_acyltransferase"/>
</dbReference>
<dbReference type="CDD" id="cd04301">
    <property type="entry name" value="NAT_SF"/>
    <property type="match status" value="1"/>
</dbReference>
<dbReference type="InterPro" id="IPR000182">
    <property type="entry name" value="GNAT_dom"/>
</dbReference>
<dbReference type="PANTHER" id="PTHR43877:SF2">
    <property type="entry name" value="AMINOALKYLPHOSPHONATE N-ACETYLTRANSFERASE-RELATED"/>
    <property type="match status" value="1"/>
</dbReference>